<dbReference type="AlphaFoldDB" id="A0AAD9UQH0"/>
<dbReference type="GO" id="GO:0008233">
    <property type="term" value="F:peptidase activity"/>
    <property type="evidence" value="ECO:0007669"/>
    <property type="project" value="UniProtKB-KW"/>
</dbReference>
<reference evidence="3" key="1">
    <citation type="journal article" date="2023" name="Nat. Microbiol.">
        <title>Babesia duncani multi-omics identifies virulence factors and drug targets.</title>
        <authorList>
            <person name="Singh P."/>
            <person name="Lonardi S."/>
            <person name="Liang Q."/>
            <person name="Vydyam P."/>
            <person name="Khabirova E."/>
            <person name="Fang T."/>
            <person name="Gihaz S."/>
            <person name="Thekkiniath J."/>
            <person name="Munshi M."/>
            <person name="Abel S."/>
            <person name="Ciampossin L."/>
            <person name="Batugedara G."/>
            <person name="Gupta M."/>
            <person name="Lu X.M."/>
            <person name="Lenz T."/>
            <person name="Chakravarty S."/>
            <person name="Cornillot E."/>
            <person name="Hu Y."/>
            <person name="Ma W."/>
            <person name="Gonzalez L.M."/>
            <person name="Sanchez S."/>
            <person name="Estrada K."/>
            <person name="Sanchez-Flores A."/>
            <person name="Montero E."/>
            <person name="Harb O.S."/>
            <person name="Le Roch K.G."/>
            <person name="Mamoun C.B."/>
        </authorList>
    </citation>
    <scope>NUCLEOTIDE SEQUENCE</scope>
    <source>
        <strain evidence="3">WA1</strain>
    </source>
</reference>
<protein>
    <submittedName>
        <fullName evidence="3">CAAX prenyl protease 1</fullName>
    </submittedName>
</protein>
<feature type="domain" description="CAAX prenyl protease 1 N-terminal" evidence="2">
    <location>
        <begin position="125"/>
        <end position="303"/>
    </location>
</feature>
<dbReference type="Proteomes" id="UP001214638">
    <property type="component" value="Unassembled WGS sequence"/>
</dbReference>
<accession>A0AAD9UQH0</accession>
<evidence type="ECO:0000259" key="2">
    <source>
        <dbReference type="Pfam" id="PF16491"/>
    </source>
</evidence>
<dbReference type="GeneID" id="94335148"/>
<dbReference type="RefSeq" id="XP_067804689.1">
    <property type="nucleotide sequence ID" value="XM_067945898.1"/>
</dbReference>
<keyword evidence="4" id="KW-1185">Reference proteome</keyword>
<dbReference type="EMBL" id="JALLKP010000001">
    <property type="protein sequence ID" value="KAK2197847.1"/>
    <property type="molecule type" value="Genomic_DNA"/>
</dbReference>
<name>A0AAD9UQH0_9APIC</name>
<keyword evidence="3" id="KW-0645">Protease</keyword>
<proteinExistence type="predicted"/>
<dbReference type="GO" id="GO:0006508">
    <property type="term" value="P:proteolysis"/>
    <property type="evidence" value="ECO:0007669"/>
    <property type="project" value="UniProtKB-KW"/>
</dbReference>
<comment type="caution">
    <text evidence="3">The sequence shown here is derived from an EMBL/GenBank/DDBJ whole genome shotgun (WGS) entry which is preliminary data.</text>
</comment>
<evidence type="ECO:0000313" key="3">
    <source>
        <dbReference type="EMBL" id="KAK2197847.1"/>
    </source>
</evidence>
<dbReference type="KEGG" id="bdw:94335148"/>
<feature type="transmembrane region" description="Helical" evidence="1">
    <location>
        <begin position="245"/>
        <end position="267"/>
    </location>
</feature>
<keyword evidence="1" id="KW-0472">Membrane</keyword>
<evidence type="ECO:0000256" key="1">
    <source>
        <dbReference type="SAM" id="Phobius"/>
    </source>
</evidence>
<dbReference type="PANTHER" id="PTHR10120">
    <property type="entry name" value="CAAX PRENYL PROTEASE 1"/>
    <property type="match status" value="1"/>
</dbReference>
<dbReference type="Pfam" id="PF16491">
    <property type="entry name" value="Peptidase_M48_N"/>
    <property type="match status" value="1"/>
</dbReference>
<evidence type="ECO:0000313" key="4">
    <source>
        <dbReference type="Proteomes" id="UP001214638"/>
    </source>
</evidence>
<organism evidence="3 4">
    <name type="scientific">Babesia duncani</name>
    <dbReference type="NCBI Taxonomy" id="323732"/>
    <lineage>
        <taxon>Eukaryota</taxon>
        <taxon>Sar</taxon>
        <taxon>Alveolata</taxon>
        <taxon>Apicomplexa</taxon>
        <taxon>Aconoidasida</taxon>
        <taxon>Piroplasmida</taxon>
        <taxon>Babesiidae</taxon>
        <taxon>Babesia</taxon>
    </lineage>
</organism>
<feature type="transmembrane region" description="Helical" evidence="1">
    <location>
        <begin position="274"/>
        <end position="293"/>
    </location>
</feature>
<keyword evidence="1" id="KW-0812">Transmembrane</keyword>
<keyword evidence="1" id="KW-1133">Transmembrane helix</keyword>
<keyword evidence="3" id="KW-0378">Hydrolase</keyword>
<dbReference type="InterPro" id="IPR032456">
    <property type="entry name" value="Peptidase_M48_N"/>
</dbReference>
<feature type="transmembrane region" description="Helical" evidence="1">
    <location>
        <begin position="147"/>
        <end position="169"/>
    </location>
</feature>
<sequence>MSLGRRVEFCRILLPCSPLAPSRLMSNCSRMSNGRGTREIGQRVARVRIVALWVGTGARWALDKMTIENLLSGPLHFEFYICALVLNEAFEHFLNFRQLRVINRQMQKKVTAQENDSEATKKAKQAVNVYLERPEYAQTVQYARDKLVFGIWSSIIQFVISLVLLFNLFGPKLWNYARNQLGYESEYKQVCYYECFACMQSIIFCGVKMLIDTVLEIPFGLYSDFVIEQRHGFNNKTLGLFFKDLLISLILQALIGTPILCGLIFLVRWGGESFYLYTFAFVALVLFVMHAVYPDLIAPLFNKYEPLKEGELKSAIEQLVRTPQKM</sequence>
<gene>
    <name evidence="3" type="ORF">BdWA1_000850</name>
</gene>